<dbReference type="PANTHER" id="PTHR43489">
    <property type="entry name" value="ISOMERASE"/>
    <property type="match status" value="1"/>
</dbReference>
<comment type="caution">
    <text evidence="3">The sequence shown here is derived from an EMBL/GenBank/DDBJ whole genome shotgun (WGS) entry which is preliminary data.</text>
</comment>
<sequence length="271" mass="30234">MKLSISNIAWEADDEEQVIKVLQSRNVTGIEIAPTKKWQSPVECTEEELNNYRVEWVERGFEPVAMQSLLFGQPDLILFGEENSRVQLMDYLKKIIRVAGVLGTKAMVFGSPKNRLAGSLSPTKRLDIAISFFYELGQVAMENGVVFCIEPNPSQYGCDFITDTAQGVELVKAVNHPGFKLHLDAAAMNLNGENYYESIEKSLPYLAHFHVSEPYLGLVGSSVIEHHQSIAKVLKDLHYKKFISIEMKSGLLSSNAESVKKAVDFVGATYL</sequence>
<dbReference type="AlphaFoldDB" id="A0A3N9PUP6"/>
<organism evidence="3 4">
    <name type="scientific">Paenibacillus rhizophilus</name>
    <dbReference type="NCBI Taxonomy" id="1850366"/>
    <lineage>
        <taxon>Bacteria</taxon>
        <taxon>Bacillati</taxon>
        <taxon>Bacillota</taxon>
        <taxon>Bacilli</taxon>
        <taxon>Bacillales</taxon>
        <taxon>Paenibacillaceae</taxon>
        <taxon>Paenibacillus</taxon>
    </lineage>
</organism>
<feature type="domain" description="Xylose isomerase-like TIM barrel" evidence="2">
    <location>
        <begin position="23"/>
        <end position="265"/>
    </location>
</feature>
<dbReference type="SUPFAM" id="SSF51658">
    <property type="entry name" value="Xylose isomerase-like"/>
    <property type="match status" value="1"/>
</dbReference>
<dbReference type="EMBL" id="RQPI01000010">
    <property type="protein sequence ID" value="RQW10132.1"/>
    <property type="molecule type" value="Genomic_DNA"/>
</dbReference>
<gene>
    <name evidence="3" type="ORF">EH198_17050</name>
</gene>
<evidence type="ECO:0000259" key="2">
    <source>
        <dbReference type="Pfam" id="PF01261"/>
    </source>
</evidence>
<keyword evidence="4" id="KW-1185">Reference proteome</keyword>
<dbReference type="Gene3D" id="3.20.20.150">
    <property type="entry name" value="Divalent-metal-dependent TIM barrel enzymes"/>
    <property type="match status" value="1"/>
</dbReference>
<dbReference type="OrthoDB" id="9801426at2"/>
<dbReference type="RefSeq" id="WP_124696714.1">
    <property type="nucleotide sequence ID" value="NZ_JBHUFE010000036.1"/>
</dbReference>
<evidence type="ECO:0000313" key="3">
    <source>
        <dbReference type="EMBL" id="RQW10132.1"/>
    </source>
</evidence>
<keyword evidence="1 3" id="KW-0413">Isomerase</keyword>
<protein>
    <submittedName>
        <fullName evidence="3">Sugar phosphate isomerase/epimerase</fullName>
    </submittedName>
</protein>
<accession>A0A3N9PUP6</accession>
<proteinExistence type="predicted"/>
<dbReference type="PANTHER" id="PTHR43489:SF7">
    <property type="entry name" value="3-DEHYDRO-D-GULOSIDE 4-EPIMERASE-RELATED"/>
    <property type="match status" value="1"/>
</dbReference>
<dbReference type="InterPro" id="IPR050417">
    <property type="entry name" value="Sugar_Epim/Isomerase"/>
</dbReference>
<evidence type="ECO:0000256" key="1">
    <source>
        <dbReference type="ARBA" id="ARBA00023235"/>
    </source>
</evidence>
<dbReference type="InterPro" id="IPR013022">
    <property type="entry name" value="Xyl_isomerase-like_TIM-brl"/>
</dbReference>
<dbReference type="GO" id="GO:0016853">
    <property type="term" value="F:isomerase activity"/>
    <property type="evidence" value="ECO:0007669"/>
    <property type="project" value="UniProtKB-KW"/>
</dbReference>
<evidence type="ECO:0000313" key="4">
    <source>
        <dbReference type="Proteomes" id="UP000282529"/>
    </source>
</evidence>
<dbReference type="Pfam" id="PF01261">
    <property type="entry name" value="AP_endonuc_2"/>
    <property type="match status" value="1"/>
</dbReference>
<dbReference type="InterPro" id="IPR036237">
    <property type="entry name" value="Xyl_isomerase-like_sf"/>
</dbReference>
<dbReference type="Proteomes" id="UP000282529">
    <property type="component" value="Unassembled WGS sequence"/>
</dbReference>
<name>A0A3N9PUP6_9BACL</name>
<reference evidence="3 4" key="1">
    <citation type="submission" date="2018-11" db="EMBL/GenBank/DDBJ databases">
        <title>Genome sequence of strain 7197.</title>
        <authorList>
            <person name="Gao J."/>
            <person name="Sun J."/>
        </authorList>
    </citation>
    <scope>NUCLEOTIDE SEQUENCE [LARGE SCALE GENOMIC DNA]</scope>
    <source>
        <strain evidence="3 4">7197</strain>
    </source>
</reference>